<dbReference type="AlphaFoldDB" id="A0A7G6WWP6"/>
<keyword evidence="8" id="KW-1185">Reference proteome</keyword>
<keyword evidence="3 5" id="KW-0238">DNA-binding</keyword>
<dbReference type="PROSITE" id="PS51755">
    <property type="entry name" value="OMPR_PHOB"/>
    <property type="match status" value="1"/>
</dbReference>
<comment type="similarity">
    <text evidence="1">Belongs to the AfsR/DnrI/RedD regulatory family.</text>
</comment>
<dbReference type="GO" id="GO:0043531">
    <property type="term" value="F:ADP binding"/>
    <property type="evidence" value="ECO:0007669"/>
    <property type="project" value="InterPro"/>
</dbReference>
<organism evidence="7 8">
    <name type="scientific">Kribbella qitaiheensis</name>
    <dbReference type="NCBI Taxonomy" id="1544730"/>
    <lineage>
        <taxon>Bacteria</taxon>
        <taxon>Bacillati</taxon>
        <taxon>Actinomycetota</taxon>
        <taxon>Actinomycetes</taxon>
        <taxon>Propionibacteriales</taxon>
        <taxon>Kribbellaceae</taxon>
        <taxon>Kribbella</taxon>
    </lineage>
</organism>
<dbReference type="InterPro" id="IPR011990">
    <property type="entry name" value="TPR-like_helical_dom_sf"/>
</dbReference>
<dbReference type="SMART" id="SM00862">
    <property type="entry name" value="Trans_reg_C"/>
    <property type="match status" value="1"/>
</dbReference>
<reference evidence="7 8" key="2">
    <citation type="journal article" date="2020" name="Microbiol. Resour. Announc.">
        <title>Antarctic desert soil bacteria exhibit high novel natural product potential, evaluated through long-read genome sequencing and comparative genomics.</title>
        <authorList>
            <person name="Benaud N."/>
            <person name="Edwards R.J."/>
            <person name="Amos T.G."/>
            <person name="D'Agostino P.M."/>
            <person name="Gutierrez-Chavez C."/>
            <person name="Montgomery K."/>
            <person name="Nicetic I."/>
            <person name="Ferrari B.C."/>
        </authorList>
    </citation>
    <scope>NUCLEOTIDE SEQUENCE [LARGE SCALE GENOMIC DNA]</scope>
    <source>
        <strain evidence="7 8">SPB151</strain>
    </source>
</reference>
<feature type="domain" description="OmpR/PhoB-type" evidence="6">
    <location>
        <begin position="1"/>
        <end position="92"/>
    </location>
</feature>
<evidence type="ECO:0000313" key="7">
    <source>
        <dbReference type="EMBL" id="QNE18411.1"/>
    </source>
</evidence>
<dbReference type="RefSeq" id="WP_185447525.1">
    <property type="nucleotide sequence ID" value="NZ_CP043661.1"/>
</dbReference>
<dbReference type="PANTHER" id="PTHR35807">
    <property type="entry name" value="TRANSCRIPTIONAL REGULATOR REDD-RELATED"/>
    <property type="match status" value="1"/>
</dbReference>
<protein>
    <recommendedName>
        <fullName evidence="6">OmpR/PhoB-type domain-containing protein</fullName>
    </recommendedName>
</protein>
<name>A0A7G6WWP6_9ACTN</name>
<keyword evidence="2" id="KW-0805">Transcription regulation</keyword>
<evidence type="ECO:0000256" key="4">
    <source>
        <dbReference type="ARBA" id="ARBA00023163"/>
    </source>
</evidence>
<dbReference type="InterPro" id="IPR001867">
    <property type="entry name" value="OmpR/PhoB-type_DNA-bd"/>
</dbReference>
<dbReference type="SMART" id="SM01043">
    <property type="entry name" value="BTAD"/>
    <property type="match status" value="1"/>
</dbReference>
<sequence length="453" mass="49131">MSPDFRILGRITVLEEGREIPIGAPRLRTLLAALLVNANQTVSAAELIQWLWDGEPPTQPLRALHTAVSRLRGLIGPGLGLRHQAGGYRLEVPAGSLDLCRFRLLIETGTTDALTEAVRLWRGEPLTGAHDSAVVRDRRAVLQEEWLRAAEQLVDARLALREYAELVPELTSLTRRYPLRERFWAQLMLALQSSSRQAEALAAYEELAALLRDELGIDPGEEIRRLHLAVLNGAVEAPWQVHRQLPADIGDFVGRQDEVRAIVAHLTEAAVPVITISGPPGVGKTALAVRVAHLLKDSYPDGQWFLREADAAPLADKRVLILLDDAVDSDQVRRLLPGSRNSAVLATSRNELALDGAFGTTLAVLGLDEAVELLRAVIGADRADQEPQATADLAALCGCLPLALRIAAGHLALRPGEPIAAYADHLRASSNRLLALAVLGDHDAAVEAAWTPW</sequence>
<dbReference type="Gene3D" id="1.25.40.10">
    <property type="entry name" value="Tetratricopeptide repeat domain"/>
    <property type="match status" value="1"/>
</dbReference>
<dbReference type="CDD" id="cd15831">
    <property type="entry name" value="BTAD"/>
    <property type="match status" value="1"/>
</dbReference>
<evidence type="ECO:0000256" key="3">
    <source>
        <dbReference type="ARBA" id="ARBA00023125"/>
    </source>
</evidence>
<evidence type="ECO:0000256" key="5">
    <source>
        <dbReference type="PROSITE-ProRule" id="PRU01091"/>
    </source>
</evidence>
<dbReference type="InterPro" id="IPR036388">
    <property type="entry name" value="WH-like_DNA-bd_sf"/>
</dbReference>
<keyword evidence="4" id="KW-0804">Transcription</keyword>
<proteinExistence type="inferred from homology"/>
<dbReference type="GO" id="GO:0003677">
    <property type="term" value="F:DNA binding"/>
    <property type="evidence" value="ECO:0007669"/>
    <property type="project" value="UniProtKB-UniRule"/>
</dbReference>
<dbReference type="GO" id="GO:0006355">
    <property type="term" value="P:regulation of DNA-templated transcription"/>
    <property type="evidence" value="ECO:0007669"/>
    <property type="project" value="InterPro"/>
</dbReference>
<dbReference type="Gene3D" id="3.40.50.300">
    <property type="entry name" value="P-loop containing nucleotide triphosphate hydrolases"/>
    <property type="match status" value="1"/>
</dbReference>
<dbReference type="SUPFAM" id="SSF46894">
    <property type="entry name" value="C-terminal effector domain of the bipartite response regulators"/>
    <property type="match status" value="1"/>
</dbReference>
<dbReference type="InterPro" id="IPR051677">
    <property type="entry name" value="AfsR-DnrI-RedD_regulator"/>
</dbReference>
<evidence type="ECO:0000256" key="2">
    <source>
        <dbReference type="ARBA" id="ARBA00023015"/>
    </source>
</evidence>
<dbReference type="EMBL" id="CP043661">
    <property type="protein sequence ID" value="QNE18411.1"/>
    <property type="molecule type" value="Genomic_DNA"/>
</dbReference>
<evidence type="ECO:0000259" key="6">
    <source>
        <dbReference type="PROSITE" id="PS51755"/>
    </source>
</evidence>
<dbReference type="SUPFAM" id="SSF48452">
    <property type="entry name" value="TPR-like"/>
    <property type="match status" value="1"/>
</dbReference>
<reference evidence="8" key="1">
    <citation type="submission" date="2019-09" db="EMBL/GenBank/DDBJ databases">
        <title>Antimicrobial potential of Antarctic Bacteria.</title>
        <authorList>
            <person name="Benaud N."/>
            <person name="Edwards R.J."/>
            <person name="Ferrari B.C."/>
        </authorList>
    </citation>
    <scope>NUCLEOTIDE SEQUENCE [LARGE SCALE GENOMIC DNA]</scope>
    <source>
        <strain evidence="8">SPB151</strain>
    </source>
</reference>
<dbReference type="PANTHER" id="PTHR35807:SF1">
    <property type="entry name" value="TRANSCRIPTIONAL REGULATOR REDD"/>
    <property type="match status" value="1"/>
</dbReference>
<gene>
    <name evidence="7" type="ORF">F1D05_11510</name>
</gene>
<evidence type="ECO:0000313" key="8">
    <source>
        <dbReference type="Proteomes" id="UP000515563"/>
    </source>
</evidence>
<dbReference type="InterPro" id="IPR016032">
    <property type="entry name" value="Sig_transdc_resp-reg_C-effctor"/>
</dbReference>
<feature type="DNA-binding region" description="OmpR/PhoB-type" evidence="5">
    <location>
        <begin position="1"/>
        <end position="92"/>
    </location>
</feature>
<dbReference type="GO" id="GO:0000160">
    <property type="term" value="P:phosphorelay signal transduction system"/>
    <property type="evidence" value="ECO:0007669"/>
    <property type="project" value="InterPro"/>
</dbReference>
<accession>A0A7G6WWP6</accession>
<dbReference type="Pfam" id="PF03704">
    <property type="entry name" value="BTAD"/>
    <property type="match status" value="1"/>
</dbReference>
<dbReference type="InterPro" id="IPR005158">
    <property type="entry name" value="BTAD"/>
</dbReference>
<evidence type="ECO:0000256" key="1">
    <source>
        <dbReference type="ARBA" id="ARBA00005820"/>
    </source>
</evidence>
<dbReference type="Proteomes" id="UP000515563">
    <property type="component" value="Chromosome"/>
</dbReference>
<dbReference type="InterPro" id="IPR027417">
    <property type="entry name" value="P-loop_NTPase"/>
</dbReference>
<dbReference type="Gene3D" id="1.10.10.10">
    <property type="entry name" value="Winged helix-like DNA-binding domain superfamily/Winged helix DNA-binding domain"/>
    <property type="match status" value="1"/>
</dbReference>
<dbReference type="KEGG" id="kqi:F1D05_11510"/>
<dbReference type="PRINTS" id="PR00364">
    <property type="entry name" value="DISEASERSIST"/>
</dbReference>
<dbReference type="Pfam" id="PF00486">
    <property type="entry name" value="Trans_reg_C"/>
    <property type="match status" value="1"/>
</dbReference>
<dbReference type="SUPFAM" id="SSF52540">
    <property type="entry name" value="P-loop containing nucleoside triphosphate hydrolases"/>
    <property type="match status" value="1"/>
</dbReference>